<keyword evidence="4" id="KW-1185">Reference proteome</keyword>
<dbReference type="CDD" id="cd00030">
    <property type="entry name" value="C2"/>
    <property type="match status" value="1"/>
</dbReference>
<accession>A0A9J5X2R1</accession>
<dbReference type="PANTHER" id="PTHR47052:SF3">
    <property type="entry name" value="INGRESSION PROTEIN 1"/>
    <property type="match status" value="1"/>
</dbReference>
<dbReference type="InterPro" id="IPR052981">
    <property type="entry name" value="Ingression_C2_domain"/>
</dbReference>
<evidence type="ECO:0000313" key="3">
    <source>
        <dbReference type="EMBL" id="KAG5581502.1"/>
    </source>
</evidence>
<feature type="region of interest" description="Disordered" evidence="1">
    <location>
        <begin position="169"/>
        <end position="217"/>
    </location>
</feature>
<sequence>MYMYKFKDTEWFYICLLTFLVNFDEIHAFVLLDGGKNPTFQEKFVFSLIEGLREINVVVWKSNTVNSDDLIGSGKFQLQKVLSQGFDDSAWPLQTKKGRHAGEKPAASHAQSGPPYVTPTPGSYPYSVAPPHVASHPTPSGYPAPFPYATTPSPSAFYPASPYPIVRPPSAAYHPTSHYPSQSAAYPSPYSSPAYPPQPYPPQGYSYPPGQYPPRSH</sequence>
<dbReference type="OrthoDB" id="270970at2759"/>
<dbReference type="Pfam" id="PF00168">
    <property type="entry name" value="C2"/>
    <property type="match status" value="1"/>
</dbReference>
<dbReference type="SUPFAM" id="SSF49562">
    <property type="entry name" value="C2 domain (Calcium/lipid-binding domain, CaLB)"/>
    <property type="match status" value="1"/>
</dbReference>
<dbReference type="AlphaFoldDB" id="A0A9J5X2R1"/>
<organism evidence="3 4">
    <name type="scientific">Solanum commersonii</name>
    <name type="common">Commerson's wild potato</name>
    <name type="synonym">Commerson's nightshade</name>
    <dbReference type="NCBI Taxonomy" id="4109"/>
    <lineage>
        <taxon>Eukaryota</taxon>
        <taxon>Viridiplantae</taxon>
        <taxon>Streptophyta</taxon>
        <taxon>Embryophyta</taxon>
        <taxon>Tracheophyta</taxon>
        <taxon>Spermatophyta</taxon>
        <taxon>Magnoliopsida</taxon>
        <taxon>eudicotyledons</taxon>
        <taxon>Gunneridae</taxon>
        <taxon>Pentapetalae</taxon>
        <taxon>asterids</taxon>
        <taxon>lamiids</taxon>
        <taxon>Solanales</taxon>
        <taxon>Solanaceae</taxon>
        <taxon>Solanoideae</taxon>
        <taxon>Solaneae</taxon>
        <taxon>Solanum</taxon>
    </lineage>
</organism>
<dbReference type="Proteomes" id="UP000824120">
    <property type="component" value="Chromosome 10"/>
</dbReference>
<feature type="compositionally biased region" description="Low complexity" evidence="1">
    <location>
        <begin position="179"/>
        <end position="193"/>
    </location>
</feature>
<comment type="caution">
    <text evidence="3">The sequence shown here is derived from an EMBL/GenBank/DDBJ whole genome shotgun (WGS) entry which is preliminary data.</text>
</comment>
<proteinExistence type="predicted"/>
<dbReference type="EMBL" id="JACXVP010000010">
    <property type="protein sequence ID" value="KAG5581502.1"/>
    <property type="molecule type" value="Genomic_DNA"/>
</dbReference>
<dbReference type="Gene3D" id="2.60.40.150">
    <property type="entry name" value="C2 domain"/>
    <property type="match status" value="1"/>
</dbReference>
<dbReference type="PANTHER" id="PTHR47052">
    <property type="entry name" value="CONSERVED SERINE PROLINE-RICH PROTEIN (AFU_ORTHOLOGUE AFUA_2G01790)"/>
    <property type="match status" value="1"/>
</dbReference>
<protein>
    <recommendedName>
        <fullName evidence="2">C2 domain-containing protein</fullName>
    </recommendedName>
</protein>
<evidence type="ECO:0000256" key="1">
    <source>
        <dbReference type="SAM" id="MobiDB-lite"/>
    </source>
</evidence>
<name>A0A9J5X2R1_SOLCO</name>
<reference evidence="3 4" key="1">
    <citation type="submission" date="2020-09" db="EMBL/GenBank/DDBJ databases">
        <title>De no assembly of potato wild relative species, Solanum commersonii.</title>
        <authorList>
            <person name="Cho K."/>
        </authorList>
    </citation>
    <scope>NUCLEOTIDE SEQUENCE [LARGE SCALE GENOMIC DNA]</scope>
    <source>
        <strain evidence="3">LZ3.2</strain>
        <tissue evidence="3">Leaf</tissue>
    </source>
</reference>
<dbReference type="InterPro" id="IPR035892">
    <property type="entry name" value="C2_domain_sf"/>
</dbReference>
<feature type="region of interest" description="Disordered" evidence="1">
    <location>
        <begin position="97"/>
        <end position="121"/>
    </location>
</feature>
<dbReference type="InterPro" id="IPR000008">
    <property type="entry name" value="C2_dom"/>
</dbReference>
<evidence type="ECO:0000259" key="2">
    <source>
        <dbReference type="Pfam" id="PF00168"/>
    </source>
</evidence>
<evidence type="ECO:0000313" key="4">
    <source>
        <dbReference type="Proteomes" id="UP000824120"/>
    </source>
</evidence>
<feature type="domain" description="C2" evidence="2">
    <location>
        <begin position="36"/>
        <end position="83"/>
    </location>
</feature>
<gene>
    <name evidence="3" type="ORF">H5410_052129</name>
</gene>